<keyword evidence="2" id="KW-0732">Signal</keyword>
<name>A0A6G3QTW6_9ACTN</name>
<dbReference type="InterPro" id="IPR029476">
    <property type="entry name" value="DNase_NucA_NucB"/>
</dbReference>
<sequence length="496" mass="53988">MRIRRAATAAVLCAVGLTGLAPAAATAEESRHSGSVSESAKLDPDSDTSGQMVWERFGSAGDIPADRIGETFSAKRLDAARAANAQPNTVTPQSSTSHPTAEREKHLARALGQRYIADGSETRSEQLGKFRSDAVGTTANGIIEFDKCEADPAGQAQDKNSPGHVIDHFNFCRWGYNQVTKLDGKGRIEGYVRFKEIEVGEGAKGTRTGRIHIKTKDVDGFGIYSEFSGTRMKIQPSLKGDINHLGECGNNNLVDFGGGKDSFTRELSGWEDQYIYYEITSDETKADQSRVDKVSYCQFETHYKVLSAKGNTPWSYVSPTGGMRFDSATYMGSDIQYGHKGAIFNRVTPVFSYDRADASVESVAEHIFDALYAPQLTYPQKNDKDIPGNIWNGEWQPLHRNVKTGTWGTFSPDSDAIAAANERAKDSACAGLTRPADHDCDEFPFASTKEGAGVGDGNFSVRMVPATENRSAGGKLSAWYSKDRILDGDPYGIFVN</sequence>
<evidence type="ECO:0000259" key="3">
    <source>
        <dbReference type="Pfam" id="PF14040"/>
    </source>
</evidence>
<evidence type="ECO:0000256" key="2">
    <source>
        <dbReference type="SAM" id="SignalP"/>
    </source>
</evidence>
<protein>
    <recommendedName>
        <fullName evidence="3">Deoxyribonuclease NucA/NucB domain-containing protein</fullName>
    </recommendedName>
</protein>
<feature type="chain" id="PRO_5039442839" description="Deoxyribonuclease NucA/NucB domain-containing protein" evidence="2">
    <location>
        <begin position="24"/>
        <end position="496"/>
    </location>
</feature>
<feature type="compositionally biased region" description="Polar residues" evidence="1">
    <location>
        <begin position="86"/>
        <end position="99"/>
    </location>
</feature>
<comment type="caution">
    <text evidence="4">The sequence shown here is derived from an EMBL/GenBank/DDBJ whole genome shotgun (WGS) entry which is preliminary data.</text>
</comment>
<gene>
    <name evidence="4" type="ORF">G3I53_11575</name>
</gene>
<feature type="region of interest" description="Disordered" evidence="1">
    <location>
        <begin position="27"/>
        <end position="50"/>
    </location>
</feature>
<evidence type="ECO:0000256" key="1">
    <source>
        <dbReference type="SAM" id="MobiDB-lite"/>
    </source>
</evidence>
<dbReference type="AlphaFoldDB" id="A0A6G3QTW6"/>
<dbReference type="EMBL" id="JAAGMD010000321">
    <property type="protein sequence ID" value="NEA86664.1"/>
    <property type="molecule type" value="Genomic_DNA"/>
</dbReference>
<accession>A0A6G3QTW6</accession>
<feature type="region of interest" description="Disordered" evidence="1">
    <location>
        <begin position="82"/>
        <end position="101"/>
    </location>
</feature>
<proteinExistence type="predicted"/>
<evidence type="ECO:0000313" key="4">
    <source>
        <dbReference type="EMBL" id="NEA86664.1"/>
    </source>
</evidence>
<feature type="domain" description="Deoxyribonuclease NucA/NucB" evidence="3">
    <location>
        <begin position="423"/>
        <end position="493"/>
    </location>
</feature>
<reference evidence="4" key="1">
    <citation type="submission" date="2020-01" db="EMBL/GenBank/DDBJ databases">
        <title>Insect and environment-associated Actinomycetes.</title>
        <authorList>
            <person name="Currrie C."/>
            <person name="Chevrette M."/>
            <person name="Carlson C."/>
            <person name="Stubbendieck R."/>
            <person name="Wendt-Pienkowski E."/>
        </authorList>
    </citation>
    <scope>NUCLEOTIDE SEQUENCE</scope>
    <source>
        <strain evidence="4">SID14436</strain>
    </source>
</reference>
<dbReference type="RefSeq" id="WP_164335743.1">
    <property type="nucleotide sequence ID" value="NZ_JAAGMD010000321.1"/>
</dbReference>
<feature type="signal peptide" evidence="2">
    <location>
        <begin position="1"/>
        <end position="23"/>
    </location>
</feature>
<dbReference type="Pfam" id="PF14040">
    <property type="entry name" value="DNase_NucA_NucB"/>
    <property type="match status" value="1"/>
</dbReference>
<organism evidence="4">
    <name type="scientific">Streptomyces sp. SID14436</name>
    <dbReference type="NCBI Taxonomy" id="2706070"/>
    <lineage>
        <taxon>Bacteria</taxon>
        <taxon>Bacillati</taxon>
        <taxon>Actinomycetota</taxon>
        <taxon>Actinomycetes</taxon>
        <taxon>Kitasatosporales</taxon>
        <taxon>Streptomycetaceae</taxon>
        <taxon>Streptomyces</taxon>
    </lineage>
</organism>